<name>A0A5J4JHR0_9BACI</name>
<accession>A0A5J4JHR0</accession>
<evidence type="ECO:0000313" key="2">
    <source>
        <dbReference type="Proteomes" id="UP000391919"/>
    </source>
</evidence>
<evidence type="ECO:0000313" key="1">
    <source>
        <dbReference type="EMBL" id="GER71653.1"/>
    </source>
</evidence>
<dbReference type="AlphaFoldDB" id="A0A5J4JHR0"/>
<dbReference type="RefSeq" id="WP_151706198.1">
    <property type="nucleotide sequence ID" value="NZ_BKZQ01000058.1"/>
</dbReference>
<comment type="caution">
    <text evidence="1">The sequence shown here is derived from an EMBL/GenBank/DDBJ whole genome shotgun (WGS) entry which is preliminary data.</text>
</comment>
<keyword evidence="2" id="KW-1185">Reference proteome</keyword>
<protein>
    <recommendedName>
        <fullName evidence="3">Glycerol acyltransferase</fullName>
    </recommendedName>
</protein>
<gene>
    <name evidence="1" type="ORF">BpJC7_29560</name>
</gene>
<proteinExistence type="predicted"/>
<organism evidence="1 2">
    <name type="scientific">Weizmannia acidilactici</name>
    <dbReference type="NCBI Taxonomy" id="2607726"/>
    <lineage>
        <taxon>Bacteria</taxon>
        <taxon>Bacillati</taxon>
        <taxon>Bacillota</taxon>
        <taxon>Bacilli</taxon>
        <taxon>Bacillales</taxon>
        <taxon>Bacillaceae</taxon>
        <taxon>Heyndrickxia</taxon>
    </lineage>
</organism>
<dbReference type="EMBL" id="BKZQ01000058">
    <property type="protein sequence ID" value="GER71653.1"/>
    <property type="molecule type" value="Genomic_DNA"/>
</dbReference>
<dbReference type="Proteomes" id="UP000391919">
    <property type="component" value="Unassembled WGS sequence"/>
</dbReference>
<reference evidence="1 2" key="1">
    <citation type="submission" date="2019-09" db="EMBL/GenBank/DDBJ databases">
        <title>Draft genome sequence of Bacillus sp. JC-7.</title>
        <authorList>
            <person name="Tanaka N."/>
            <person name="Shiwa Y."/>
            <person name="Fujita N."/>
            <person name="Tanasupawat S."/>
        </authorList>
    </citation>
    <scope>NUCLEOTIDE SEQUENCE [LARGE SCALE GENOMIC DNA]</scope>
    <source>
        <strain evidence="1 2">JC-7</strain>
    </source>
</reference>
<evidence type="ECO:0008006" key="3">
    <source>
        <dbReference type="Google" id="ProtNLM"/>
    </source>
</evidence>
<sequence length="229" mass="26613">MAEGYGLFFKTVRKFARFFYPSYHTEISGEIDGPAVYISHHRNLFGPFITLLWYPKFVRTWILHVFLDRKSCSKQYADYTFTKRFGLPLVLAQPVAFLLSFGITKLLQSSRGIPVYRGTRKIVRTFQISVEALKKGESIAIYPDIDYTDRSASVKDMYAGFLYMEKYFYKATGRHVQFVPLYASKKKRLLIAGAPIFFRDGEDFRTEKDVVYKKLHMALNRLAARCGEL</sequence>